<organism evidence="7 8">
    <name type="scientific">Lentisphaera araneosa HTCC2155</name>
    <dbReference type="NCBI Taxonomy" id="313628"/>
    <lineage>
        <taxon>Bacteria</taxon>
        <taxon>Pseudomonadati</taxon>
        <taxon>Lentisphaerota</taxon>
        <taxon>Lentisphaeria</taxon>
        <taxon>Lentisphaerales</taxon>
        <taxon>Lentisphaeraceae</taxon>
        <taxon>Lentisphaera</taxon>
    </lineage>
</organism>
<evidence type="ECO:0000256" key="2">
    <source>
        <dbReference type="ARBA" id="ARBA00022692"/>
    </source>
</evidence>
<evidence type="ECO:0000256" key="5">
    <source>
        <dbReference type="SAM" id="Phobius"/>
    </source>
</evidence>
<dbReference type="Proteomes" id="UP000004947">
    <property type="component" value="Unassembled WGS sequence"/>
</dbReference>
<dbReference type="OrthoDB" id="187494at2"/>
<name>A6DQ45_9BACT</name>
<keyword evidence="2 5" id="KW-0812">Transmembrane</keyword>
<proteinExistence type="predicted"/>
<evidence type="ECO:0000256" key="1">
    <source>
        <dbReference type="ARBA" id="ARBA00004141"/>
    </source>
</evidence>
<feature type="transmembrane region" description="Helical" evidence="5">
    <location>
        <begin position="140"/>
        <end position="158"/>
    </location>
</feature>
<feature type="domain" description="O-antigen ligase-related" evidence="6">
    <location>
        <begin position="219"/>
        <end position="352"/>
    </location>
</feature>
<evidence type="ECO:0000313" key="7">
    <source>
        <dbReference type="EMBL" id="EDM26286.1"/>
    </source>
</evidence>
<feature type="transmembrane region" description="Helical" evidence="5">
    <location>
        <begin position="170"/>
        <end position="187"/>
    </location>
</feature>
<feature type="transmembrane region" description="Helical" evidence="5">
    <location>
        <begin position="63"/>
        <end position="81"/>
    </location>
</feature>
<comment type="caution">
    <text evidence="7">The sequence shown here is derived from an EMBL/GenBank/DDBJ whole genome shotgun (WGS) entry which is preliminary data.</text>
</comment>
<feature type="transmembrane region" description="Helical" evidence="5">
    <location>
        <begin position="208"/>
        <end position="224"/>
    </location>
</feature>
<evidence type="ECO:0000313" key="8">
    <source>
        <dbReference type="Proteomes" id="UP000004947"/>
    </source>
</evidence>
<comment type="subcellular location">
    <subcellularLocation>
        <location evidence="1">Membrane</location>
        <topology evidence="1">Multi-pass membrane protein</topology>
    </subcellularLocation>
</comment>
<dbReference type="InterPro" id="IPR051533">
    <property type="entry name" value="WaaL-like"/>
</dbReference>
<dbReference type="STRING" id="313628.LNTAR_24284"/>
<dbReference type="AlphaFoldDB" id="A6DQ45"/>
<feature type="transmembrane region" description="Helical" evidence="5">
    <location>
        <begin position="116"/>
        <end position="135"/>
    </location>
</feature>
<dbReference type="GO" id="GO:0016020">
    <property type="term" value="C:membrane"/>
    <property type="evidence" value="ECO:0007669"/>
    <property type="project" value="UniProtKB-SubCell"/>
</dbReference>
<sequence length="859" mass="97304">MTKNPSAFLTIESRLFSWIFALLLLLGFPLALLAPQGLAMESQWLLKWLGNEKLAYNAFQFKIPAIAIASYLSLALIISRMSFNKLRQHEKKGLIFAGIFTLLTLISAWLHKSGPFETLTVLAFVFIPLGISQLAQKHTLLPRFFGLYYFLNLIYYYLLSSPTGIAANKNWLIASLLATSPWAVTFLRQALYQAFRFLPKHFRNSTSTLLSFLFVWTCTLLSLNRLNSRAAWLAFGLVLAYLIFRGSSKAYKKILVFAFLVASIGGVIYAKKNFSTLTHNELRPTLWKGTAKMIESAPLLGRSGPGQFSNAFPNYRLAEQLMLPISAPNSSHPHNELLKLASEVGLPACLALLCFFLLILKVPGRKNASALHCVLVLSVCAMFDKLLIENATTLLFLFSMGLLIPVTKHKSTVKKTLAVRKALGFIIILFGSFIAINQTQASWFHRHGFNDQSAALVSFDAEQKKTYWQKSFASYAKAVTKDPNNTRYNYHALNAALMGLQDDAKATPYLSTMLKRAPNYINTNRLLAYYQELRYIKSSDPDKKAHALQLALKANAKELQINGARLSNISDGLLFALRHQNIPLAIQTQKLYKQQSLRLAQYLFQDELSETLQSWHKAIEQNQVEQALQLANSLHQIKGLNYIDPFYIGTAPKEFKQRQILDPKKFTQADFIYWRELIALRQDIGKENSHYLSYCQKKLKSIQIKEDLAYSSPHETLLKAKASRIALLSFFAQSATALGRPHLILEDSQGQAFIIIQDGLNSILINAKKTSVRSLPHQEIITMIRSQKFKTSFFSSPQAFFSANTYLFSLYNSQFKEQSISLNTPSLNWMISKQVLGKSNFPKIRTESFFHLTLKYKDF</sequence>
<dbReference type="PANTHER" id="PTHR37422">
    <property type="entry name" value="TEICHURONIC ACID BIOSYNTHESIS PROTEIN TUAE"/>
    <property type="match status" value="1"/>
</dbReference>
<dbReference type="PANTHER" id="PTHR37422:SF13">
    <property type="entry name" value="LIPOPOLYSACCHARIDE BIOSYNTHESIS PROTEIN PA4999-RELATED"/>
    <property type="match status" value="1"/>
</dbReference>
<dbReference type="Pfam" id="PF04932">
    <property type="entry name" value="Wzy_C"/>
    <property type="match status" value="1"/>
</dbReference>
<feature type="transmembrane region" description="Helical" evidence="5">
    <location>
        <begin position="340"/>
        <end position="360"/>
    </location>
</feature>
<feature type="transmembrane region" description="Helical" evidence="5">
    <location>
        <begin position="418"/>
        <end position="436"/>
    </location>
</feature>
<protein>
    <recommendedName>
        <fullName evidence="6">O-antigen ligase-related domain-containing protein</fullName>
    </recommendedName>
</protein>
<evidence type="ECO:0000256" key="4">
    <source>
        <dbReference type="ARBA" id="ARBA00023136"/>
    </source>
</evidence>
<accession>A6DQ45</accession>
<gene>
    <name evidence="7" type="ORF">LNTAR_24284</name>
</gene>
<evidence type="ECO:0000256" key="3">
    <source>
        <dbReference type="ARBA" id="ARBA00022989"/>
    </source>
</evidence>
<feature type="transmembrane region" description="Helical" evidence="5">
    <location>
        <begin position="254"/>
        <end position="270"/>
    </location>
</feature>
<reference evidence="7 8" key="1">
    <citation type="journal article" date="2010" name="J. Bacteriol.">
        <title>Genome sequence of Lentisphaera araneosa HTCC2155T, the type species of the order Lentisphaerales in the phylum Lentisphaerae.</title>
        <authorList>
            <person name="Thrash J.C."/>
            <person name="Cho J.C."/>
            <person name="Vergin K.L."/>
            <person name="Morris R.M."/>
            <person name="Giovannoni S.J."/>
        </authorList>
    </citation>
    <scope>NUCLEOTIDE SEQUENCE [LARGE SCALE GENOMIC DNA]</scope>
    <source>
        <strain evidence="7 8">HTCC2155</strain>
    </source>
</reference>
<dbReference type="EMBL" id="ABCK01000018">
    <property type="protein sequence ID" value="EDM26286.1"/>
    <property type="molecule type" value="Genomic_DNA"/>
</dbReference>
<keyword evidence="3 5" id="KW-1133">Transmembrane helix</keyword>
<feature type="transmembrane region" description="Helical" evidence="5">
    <location>
        <begin position="93"/>
        <end position="110"/>
    </location>
</feature>
<keyword evidence="8" id="KW-1185">Reference proteome</keyword>
<keyword evidence="4 5" id="KW-0472">Membrane</keyword>
<dbReference type="InterPro" id="IPR007016">
    <property type="entry name" value="O-antigen_ligase-rel_domated"/>
</dbReference>
<evidence type="ECO:0000259" key="6">
    <source>
        <dbReference type="Pfam" id="PF04932"/>
    </source>
</evidence>
<feature type="transmembrane region" description="Helical" evidence="5">
    <location>
        <begin position="230"/>
        <end position="247"/>
    </location>
</feature>
<dbReference type="RefSeq" id="WP_007279976.1">
    <property type="nucleotide sequence ID" value="NZ_ABCK01000018.1"/>
</dbReference>